<reference evidence="2" key="1">
    <citation type="submission" date="2017-06" db="EMBL/GenBank/DDBJ databases">
        <title>Complete genome sequence of Capnocytophaga sp. KCOM 1579 (=ChDC OS43) isolated from a human refractory periapical abscess lesion.</title>
        <authorList>
            <person name="Kook J.-K."/>
            <person name="Park S.-N."/>
            <person name="Lim Y.K."/>
            <person name="Roh H."/>
        </authorList>
    </citation>
    <scope>NUCLEOTIDE SEQUENCE [LARGE SCALE GENOMIC DNA]</scope>
    <source>
        <strain evidence="2">ChDC OS43</strain>
    </source>
</reference>
<dbReference type="Proteomes" id="UP000197007">
    <property type="component" value="Chromosome"/>
</dbReference>
<name>A0A1Z4BQG7_9FLAO</name>
<organism evidence="1 2">
    <name type="scientific">Capnocytophaga endodontalis</name>
    <dbReference type="NCBI Taxonomy" id="2708117"/>
    <lineage>
        <taxon>Bacteria</taxon>
        <taxon>Pseudomonadati</taxon>
        <taxon>Bacteroidota</taxon>
        <taxon>Flavobacteriia</taxon>
        <taxon>Flavobacteriales</taxon>
        <taxon>Flavobacteriaceae</taxon>
        <taxon>Capnocytophaga</taxon>
    </lineage>
</organism>
<dbReference type="EMBL" id="CP022022">
    <property type="protein sequence ID" value="ASF43554.1"/>
    <property type="molecule type" value="Genomic_DNA"/>
</dbReference>
<sequence length="135" mass="15902">MNRLKINVVTLKEDEYLIRDSIRFENCSYLQLFIDDEDIATYPDFEDILIVPTELYKSSLQSGEYLLFTCACGVADDGGWTTIKVTHSEAIVQWDFLRDKPYCFKFSKENYLKEVQVINKEDYTFIPKEIIFPEI</sequence>
<dbReference type="RefSeq" id="WP_088594502.1">
    <property type="nucleotide sequence ID" value="NZ_CP022022.1"/>
</dbReference>
<keyword evidence="2" id="KW-1185">Reference proteome</keyword>
<gene>
    <name evidence="1" type="ORF">CBG49_10980</name>
</gene>
<evidence type="ECO:0000313" key="2">
    <source>
        <dbReference type="Proteomes" id="UP000197007"/>
    </source>
</evidence>
<evidence type="ECO:0000313" key="1">
    <source>
        <dbReference type="EMBL" id="ASF43554.1"/>
    </source>
</evidence>
<dbReference type="AlphaFoldDB" id="A0A1Z4BQG7"/>
<accession>A0A1Z4BQG7</accession>
<protein>
    <submittedName>
        <fullName evidence="1">Uncharacterized protein</fullName>
    </submittedName>
</protein>
<dbReference type="KEGG" id="capn:CBG49_10980"/>
<proteinExistence type="predicted"/>